<dbReference type="InterPro" id="IPR011333">
    <property type="entry name" value="SKP1/BTB/POZ_sf"/>
</dbReference>
<evidence type="ECO:0000256" key="8">
    <source>
        <dbReference type="ARBA" id="ARBA00023242"/>
    </source>
</evidence>
<feature type="domain" description="BTB" evidence="12">
    <location>
        <begin position="32"/>
        <end position="97"/>
    </location>
</feature>
<evidence type="ECO:0000256" key="1">
    <source>
        <dbReference type="ARBA" id="ARBA00022473"/>
    </source>
</evidence>
<keyword evidence="6" id="KW-0862">Zinc</keyword>
<evidence type="ECO:0000313" key="14">
    <source>
        <dbReference type="EMBL" id="CAD7246439.1"/>
    </source>
</evidence>
<keyword evidence="3" id="KW-0677">Repeat</keyword>
<feature type="compositionally biased region" description="Acidic residues" evidence="11">
    <location>
        <begin position="223"/>
        <end position="247"/>
    </location>
</feature>
<dbReference type="GO" id="GO:0008270">
    <property type="term" value="F:zinc ion binding"/>
    <property type="evidence" value="ECO:0007669"/>
    <property type="project" value="UniProtKB-KW"/>
</dbReference>
<feature type="region of interest" description="Disordered" evidence="11">
    <location>
        <begin position="158"/>
        <end position="250"/>
    </location>
</feature>
<evidence type="ECO:0000259" key="12">
    <source>
        <dbReference type="PROSITE" id="PS50097"/>
    </source>
</evidence>
<dbReference type="GO" id="GO:0045476">
    <property type="term" value="P:nurse cell apoptotic process"/>
    <property type="evidence" value="ECO:0007669"/>
    <property type="project" value="UniProtKB-ARBA"/>
</dbReference>
<dbReference type="AlphaFoldDB" id="A0A7R9A3M7"/>
<feature type="compositionally biased region" description="Low complexity" evidence="11">
    <location>
        <begin position="193"/>
        <end position="211"/>
    </location>
</feature>
<dbReference type="PROSITE" id="PS50157">
    <property type="entry name" value="ZINC_FINGER_C2H2_2"/>
    <property type="match status" value="4"/>
</dbReference>
<proteinExistence type="predicted"/>
<protein>
    <submittedName>
        <fullName evidence="14">Uncharacterized protein</fullName>
    </submittedName>
</protein>
<organism evidence="14">
    <name type="scientific">Darwinula stevensoni</name>
    <dbReference type="NCBI Taxonomy" id="69355"/>
    <lineage>
        <taxon>Eukaryota</taxon>
        <taxon>Metazoa</taxon>
        <taxon>Ecdysozoa</taxon>
        <taxon>Arthropoda</taxon>
        <taxon>Crustacea</taxon>
        <taxon>Oligostraca</taxon>
        <taxon>Ostracoda</taxon>
        <taxon>Podocopa</taxon>
        <taxon>Podocopida</taxon>
        <taxon>Darwinulocopina</taxon>
        <taxon>Darwinuloidea</taxon>
        <taxon>Darwinulidae</taxon>
        <taxon>Darwinula</taxon>
    </lineage>
</organism>
<keyword evidence="5" id="KW-0221">Differentiation</keyword>
<dbReference type="PROSITE" id="PS50097">
    <property type="entry name" value="BTB"/>
    <property type="match status" value="1"/>
</dbReference>
<dbReference type="Gene3D" id="3.30.160.60">
    <property type="entry name" value="Classic Zinc Finger"/>
    <property type="match status" value="4"/>
</dbReference>
<dbReference type="InterPro" id="IPR036236">
    <property type="entry name" value="Znf_C2H2_sf"/>
</dbReference>
<dbReference type="InterPro" id="IPR000210">
    <property type="entry name" value="BTB/POZ_dom"/>
</dbReference>
<dbReference type="InterPro" id="IPR051095">
    <property type="entry name" value="Dros_DevTransReg"/>
</dbReference>
<sequence>MASSSKYNLKWNSHHVETFNSFDTLRSRETLVDVTLSCEGQSLKAHKLVLCAGSGYFERVLQRDSNHNPVIYFFGVDAHLLKFLVDFMYVGEVDIPSVDLERFIQLAEALEVKGLKGDRSKTSSYNTSALASAATTIPVSDVQDALAHKRKATAWQSYDDEPQYAKTPRRSLHTTPSLISQGNGPSPRVIPRSASGSVSSASSSTSGPSASTKEEPVIKDEVVDIAEEEPDEGEEQEQLDEQEEWDEESHASYYAEAEGEGAPPNNQDMPQNIPPEINPSTIIAINQYVWSGYTPENLKIWFCSVCAYKSASKNSVSLHARVHSGEKPFQCDACGHYFRQKIHLQRHQTVEAEGLFLRCGKMWANNKRLSFCGICGYCSINKTNVINHTLTHTGEQPYACRTCGMRFSRKSSLNRHSVRQH</sequence>
<evidence type="ECO:0000313" key="15">
    <source>
        <dbReference type="Proteomes" id="UP000677054"/>
    </source>
</evidence>
<dbReference type="FunFam" id="3.30.160.60:FF:000710">
    <property type="entry name" value="Zinc finger protein 768"/>
    <property type="match status" value="1"/>
</dbReference>
<keyword evidence="1" id="KW-0217">Developmental protein</keyword>
<dbReference type="SUPFAM" id="SSF57667">
    <property type="entry name" value="beta-beta-alpha zinc fingers"/>
    <property type="match status" value="2"/>
</dbReference>
<evidence type="ECO:0000256" key="10">
    <source>
        <dbReference type="PROSITE-ProRule" id="PRU00042"/>
    </source>
</evidence>
<accession>A0A7R9A3M7</accession>
<keyword evidence="4 10" id="KW-0863">Zinc-finger</keyword>
<dbReference type="GO" id="GO:0016199">
    <property type="term" value="P:axon midline choice point recognition"/>
    <property type="evidence" value="ECO:0007669"/>
    <property type="project" value="UniProtKB-ARBA"/>
</dbReference>
<dbReference type="SUPFAM" id="SSF54695">
    <property type="entry name" value="POZ domain"/>
    <property type="match status" value="1"/>
</dbReference>
<dbReference type="PANTHER" id="PTHR23110:SF111">
    <property type="entry name" value="LONGITUDINALS LACKING PROTEIN, ISOFORMS F_I_K_T"/>
    <property type="match status" value="1"/>
</dbReference>
<comment type="function">
    <text evidence="9">Putative transcription factor required for axon growth and guidance in the central and peripheral nervous systems. Repels CNS axons away from the midline by promoting the expression of the midline repellent sli and its receptor robo.</text>
</comment>
<dbReference type="Proteomes" id="UP000677054">
    <property type="component" value="Unassembled WGS sequence"/>
</dbReference>
<dbReference type="GO" id="GO:0045893">
    <property type="term" value="P:positive regulation of DNA-templated transcription"/>
    <property type="evidence" value="ECO:0007669"/>
    <property type="project" value="UniProtKB-ARBA"/>
</dbReference>
<dbReference type="PANTHER" id="PTHR23110">
    <property type="entry name" value="BTB DOMAIN TRANSCRIPTION FACTOR"/>
    <property type="match status" value="1"/>
</dbReference>
<dbReference type="GO" id="GO:0005694">
    <property type="term" value="C:chromosome"/>
    <property type="evidence" value="ECO:0007669"/>
    <property type="project" value="UniProtKB-ARBA"/>
</dbReference>
<dbReference type="EMBL" id="LR900650">
    <property type="protein sequence ID" value="CAD7246439.1"/>
    <property type="molecule type" value="Genomic_DNA"/>
</dbReference>
<evidence type="ECO:0000256" key="6">
    <source>
        <dbReference type="ARBA" id="ARBA00022833"/>
    </source>
</evidence>
<dbReference type="GO" id="GO:0008406">
    <property type="term" value="P:gonad development"/>
    <property type="evidence" value="ECO:0007669"/>
    <property type="project" value="UniProtKB-ARBA"/>
</dbReference>
<dbReference type="CDD" id="cd18315">
    <property type="entry name" value="BTB_POZ_BAB-like"/>
    <property type="match status" value="1"/>
</dbReference>
<dbReference type="GO" id="GO:0007526">
    <property type="term" value="P:larval somatic muscle development"/>
    <property type="evidence" value="ECO:0007669"/>
    <property type="project" value="UniProtKB-ARBA"/>
</dbReference>
<dbReference type="InterPro" id="IPR013087">
    <property type="entry name" value="Znf_C2H2_type"/>
</dbReference>
<feature type="compositionally biased region" description="Polar residues" evidence="11">
    <location>
        <begin position="173"/>
        <end position="184"/>
    </location>
</feature>
<evidence type="ECO:0000256" key="2">
    <source>
        <dbReference type="ARBA" id="ARBA00022723"/>
    </source>
</evidence>
<feature type="compositionally biased region" description="Basic and acidic residues" evidence="11">
    <location>
        <begin position="212"/>
        <end position="222"/>
    </location>
</feature>
<dbReference type="FunFam" id="3.30.160.60:FF:001732">
    <property type="entry name" value="Zgc:162936"/>
    <property type="match status" value="1"/>
</dbReference>
<feature type="domain" description="C2H2-type" evidence="13">
    <location>
        <begin position="329"/>
        <end position="352"/>
    </location>
</feature>
<gene>
    <name evidence="14" type="ORF">DSTB1V02_LOCUS6289</name>
</gene>
<feature type="domain" description="C2H2-type" evidence="13">
    <location>
        <begin position="301"/>
        <end position="328"/>
    </location>
</feature>
<evidence type="ECO:0000256" key="4">
    <source>
        <dbReference type="ARBA" id="ARBA00022771"/>
    </source>
</evidence>
<dbReference type="OrthoDB" id="4737882at2759"/>
<keyword evidence="7" id="KW-0524">Neurogenesis</keyword>
<dbReference type="GO" id="GO:0006357">
    <property type="term" value="P:regulation of transcription by RNA polymerase II"/>
    <property type="evidence" value="ECO:0007669"/>
    <property type="project" value="TreeGrafter"/>
</dbReference>
<dbReference type="GO" id="GO:0045467">
    <property type="term" value="P:R7 cell development"/>
    <property type="evidence" value="ECO:0007669"/>
    <property type="project" value="UniProtKB-ARBA"/>
</dbReference>
<dbReference type="GO" id="GO:0035167">
    <property type="term" value="P:larval lymph gland hemopoiesis"/>
    <property type="evidence" value="ECO:0007669"/>
    <property type="project" value="UniProtKB-ARBA"/>
</dbReference>
<dbReference type="GO" id="GO:0007464">
    <property type="term" value="P:R3/R4 cell fate commitment"/>
    <property type="evidence" value="ECO:0007669"/>
    <property type="project" value="UniProtKB-ARBA"/>
</dbReference>
<dbReference type="SMART" id="SM00355">
    <property type="entry name" value="ZnF_C2H2"/>
    <property type="match status" value="4"/>
</dbReference>
<name>A0A7R9A3M7_9CRUS</name>
<feature type="domain" description="C2H2-type" evidence="13">
    <location>
        <begin position="370"/>
        <end position="397"/>
    </location>
</feature>
<evidence type="ECO:0000256" key="7">
    <source>
        <dbReference type="ARBA" id="ARBA00022902"/>
    </source>
</evidence>
<feature type="domain" description="C2H2-type" evidence="13">
    <location>
        <begin position="398"/>
        <end position="421"/>
    </location>
</feature>
<dbReference type="Gene3D" id="3.30.710.10">
    <property type="entry name" value="Potassium Channel Kv1.1, Chain A"/>
    <property type="match status" value="1"/>
</dbReference>
<evidence type="ECO:0000256" key="3">
    <source>
        <dbReference type="ARBA" id="ARBA00022737"/>
    </source>
</evidence>
<feature type="region of interest" description="Disordered" evidence="11">
    <location>
        <begin position="256"/>
        <end position="275"/>
    </location>
</feature>
<evidence type="ECO:0000256" key="5">
    <source>
        <dbReference type="ARBA" id="ARBA00022782"/>
    </source>
</evidence>
<evidence type="ECO:0000259" key="13">
    <source>
        <dbReference type="PROSITE" id="PS50157"/>
    </source>
</evidence>
<keyword evidence="8" id="KW-0539">Nucleus</keyword>
<dbReference type="PROSITE" id="PS00028">
    <property type="entry name" value="ZINC_FINGER_C2H2_1"/>
    <property type="match status" value="1"/>
</dbReference>
<dbReference type="GO" id="GO:0048813">
    <property type="term" value="P:dendrite morphogenesis"/>
    <property type="evidence" value="ECO:0007669"/>
    <property type="project" value="UniProtKB-ARBA"/>
</dbReference>
<dbReference type="SMART" id="SM00225">
    <property type="entry name" value="BTB"/>
    <property type="match status" value="1"/>
</dbReference>
<keyword evidence="15" id="KW-1185">Reference proteome</keyword>
<dbReference type="Pfam" id="PF00651">
    <property type="entry name" value="BTB"/>
    <property type="match status" value="1"/>
</dbReference>
<dbReference type="GO" id="GO:0005634">
    <property type="term" value="C:nucleus"/>
    <property type="evidence" value="ECO:0007669"/>
    <property type="project" value="UniProtKB-ARBA"/>
</dbReference>
<keyword evidence="2" id="KW-0479">Metal-binding</keyword>
<dbReference type="GO" id="GO:0043565">
    <property type="term" value="F:sequence-specific DNA binding"/>
    <property type="evidence" value="ECO:0007669"/>
    <property type="project" value="UniProtKB-ARBA"/>
</dbReference>
<reference evidence="14" key="1">
    <citation type="submission" date="2020-11" db="EMBL/GenBank/DDBJ databases">
        <authorList>
            <person name="Tran Van P."/>
        </authorList>
    </citation>
    <scope>NUCLEOTIDE SEQUENCE</scope>
</reference>
<evidence type="ECO:0000256" key="9">
    <source>
        <dbReference type="ARBA" id="ARBA00037382"/>
    </source>
</evidence>
<dbReference type="Pfam" id="PF00096">
    <property type="entry name" value="zf-C2H2"/>
    <property type="match status" value="1"/>
</dbReference>
<evidence type="ECO:0000256" key="11">
    <source>
        <dbReference type="SAM" id="MobiDB-lite"/>
    </source>
</evidence>
<dbReference type="EMBL" id="CAJPEV010001133">
    <property type="protein sequence ID" value="CAG0890926.1"/>
    <property type="molecule type" value="Genomic_DNA"/>
</dbReference>